<organism evidence="1 2">
    <name type="scientific">Pleurodeles waltl</name>
    <name type="common">Iberian ribbed newt</name>
    <dbReference type="NCBI Taxonomy" id="8319"/>
    <lineage>
        <taxon>Eukaryota</taxon>
        <taxon>Metazoa</taxon>
        <taxon>Chordata</taxon>
        <taxon>Craniata</taxon>
        <taxon>Vertebrata</taxon>
        <taxon>Euteleostomi</taxon>
        <taxon>Amphibia</taxon>
        <taxon>Batrachia</taxon>
        <taxon>Caudata</taxon>
        <taxon>Salamandroidea</taxon>
        <taxon>Salamandridae</taxon>
        <taxon>Pleurodelinae</taxon>
        <taxon>Pleurodeles</taxon>
    </lineage>
</organism>
<evidence type="ECO:0000313" key="1">
    <source>
        <dbReference type="EMBL" id="KAJ1141023.1"/>
    </source>
</evidence>
<keyword evidence="2" id="KW-1185">Reference proteome</keyword>
<gene>
    <name evidence="1" type="ORF">NDU88_007360</name>
</gene>
<sequence length="151" mass="17044">MRVSSLPPTLDSMLAMMLRMTQIEKRRSAKTSYPIMCVYTLEKAWYYRRPPNNSQCDISKLVQRLADFNTLESTLLFIFLRLRKYAALAKTRSNTSKVETERKFFRTAGRGAPSPLGAEAAQSNSAALIVSVTDVRTIDVKKHGVLHGDTQ</sequence>
<dbReference type="AlphaFoldDB" id="A0AAV7QLK7"/>
<accession>A0AAV7QLK7</accession>
<proteinExistence type="predicted"/>
<evidence type="ECO:0000313" key="2">
    <source>
        <dbReference type="Proteomes" id="UP001066276"/>
    </source>
</evidence>
<comment type="caution">
    <text evidence="1">The sequence shown here is derived from an EMBL/GenBank/DDBJ whole genome shotgun (WGS) entry which is preliminary data.</text>
</comment>
<name>A0AAV7QLK7_PLEWA</name>
<protein>
    <submittedName>
        <fullName evidence="1">Uncharacterized protein</fullName>
    </submittedName>
</protein>
<dbReference type="EMBL" id="JANPWB010000010">
    <property type="protein sequence ID" value="KAJ1141023.1"/>
    <property type="molecule type" value="Genomic_DNA"/>
</dbReference>
<dbReference type="Proteomes" id="UP001066276">
    <property type="component" value="Chromosome 6"/>
</dbReference>
<reference evidence="1" key="1">
    <citation type="journal article" date="2022" name="bioRxiv">
        <title>Sequencing and chromosome-scale assembly of the giantPleurodeles waltlgenome.</title>
        <authorList>
            <person name="Brown T."/>
            <person name="Elewa A."/>
            <person name="Iarovenko S."/>
            <person name="Subramanian E."/>
            <person name="Araus A.J."/>
            <person name="Petzold A."/>
            <person name="Susuki M."/>
            <person name="Suzuki K.-i.T."/>
            <person name="Hayashi T."/>
            <person name="Toyoda A."/>
            <person name="Oliveira C."/>
            <person name="Osipova E."/>
            <person name="Leigh N.D."/>
            <person name="Simon A."/>
            <person name="Yun M.H."/>
        </authorList>
    </citation>
    <scope>NUCLEOTIDE SEQUENCE</scope>
    <source>
        <strain evidence="1">20211129_DDA</strain>
        <tissue evidence="1">Liver</tissue>
    </source>
</reference>